<accession>A0A7M5V5D4</accession>
<dbReference type="PROSITE" id="PS50011">
    <property type="entry name" value="PROTEIN_KINASE_DOM"/>
    <property type="match status" value="1"/>
</dbReference>
<dbReference type="GO" id="GO:0004692">
    <property type="term" value="F:cGMP-dependent protein kinase activity"/>
    <property type="evidence" value="ECO:0007669"/>
    <property type="project" value="UniProtKB-EC"/>
</dbReference>
<feature type="compositionally biased region" description="Low complexity" evidence="15">
    <location>
        <begin position="406"/>
        <end position="422"/>
    </location>
</feature>
<evidence type="ECO:0000256" key="9">
    <source>
        <dbReference type="ARBA" id="ARBA00047462"/>
    </source>
</evidence>
<evidence type="ECO:0000256" key="5">
    <source>
        <dbReference type="ARBA" id="ARBA00022741"/>
    </source>
</evidence>
<feature type="domain" description="AGC-kinase C-terminal" evidence="18">
    <location>
        <begin position="706"/>
        <end position="756"/>
    </location>
</feature>
<dbReference type="PROSITE" id="PS51285">
    <property type="entry name" value="AGC_KINASE_CTER"/>
    <property type="match status" value="1"/>
</dbReference>
<evidence type="ECO:0000256" key="11">
    <source>
        <dbReference type="PIRSR" id="PIRSR000559-1"/>
    </source>
</evidence>
<dbReference type="GO" id="GO:0030553">
    <property type="term" value="F:cGMP binding"/>
    <property type="evidence" value="ECO:0007669"/>
    <property type="project" value="UniProtKB-KW"/>
</dbReference>
<dbReference type="PANTHER" id="PTHR24353:SF147">
    <property type="entry name" value="CGMP-DEPENDENT SERINE_THREONIN PROTEIN KINASE-RELATED"/>
    <property type="match status" value="1"/>
</dbReference>
<feature type="coiled-coil region" evidence="14">
    <location>
        <begin position="41"/>
        <end position="82"/>
    </location>
</feature>
<dbReference type="InterPro" id="IPR002374">
    <property type="entry name" value="cGMP_dep_kinase"/>
</dbReference>
<dbReference type="InterPro" id="IPR018490">
    <property type="entry name" value="cNMP-bd_dom_sf"/>
</dbReference>
<proteinExistence type="inferred from homology"/>
<evidence type="ECO:0000256" key="8">
    <source>
        <dbReference type="ARBA" id="ARBA00047298"/>
    </source>
</evidence>
<protein>
    <recommendedName>
        <fullName evidence="2 10">cGMP-dependent protein kinase</fullName>
        <ecNumber evidence="2 10">2.7.11.12</ecNumber>
    </recommendedName>
</protein>
<dbReference type="InterPro" id="IPR000595">
    <property type="entry name" value="cNMP-bd_dom"/>
</dbReference>
<comment type="similarity">
    <text evidence="1 10">Belongs to the protein kinase superfamily. AGC Ser/Thr protein kinase family. cGMP subfamily.</text>
</comment>
<sequence length="756" mass="86009">MGNGASASGVESSQTTISLDGGEKIETARLKLLYPEIRAELKQKDELVQKQNKQIKTYEDEIKNLKREINQLKSVLEATTTKSIQEETILEESDSADQGKSKNRFLDVVNNVRNKRIAISAETSDKKTDVDLANVTKTPKSAEARKLIMKAFQGNQFLKHLEDGQVKEIVMYMHLINYKEGDYLIKEGDSGNALFVINKGKLQVHQGDKVLGSPMQPGILFGELAILYDCTRTASVKALEDVEVWSIERQVFQSVMKRTGNLRRDEHYQFLKSAPIFSGLDTEKLYKITEVCEEESFQEGEYIIREGERGDSFFILKEGMVKVLKLLEGHTEPQEIRTLNKGDYFGEKALLSEDLRTASIIALAGGVNCLVIERENFLSFIGDLDSIKEKDYGDLERKAAAQLSKKTSSESTVSQKSTSSQPPKEKHRTSTEIIRAEFETKRLSAFKLLSTLGMGGFGRVELIQDKENKSKTYALKCLIKQHVVETKQQEHVFNEKKILMSLDSPFIINLYKTFKDKRFVYFLMEVCLGGELWTILRDKDYFDEPTSRFYTACVVEAFEYLHARGIVFRDLKPENLLLDNRGYVKLVDFGFAKKIKSGTKTWTFCGTPEYVAPEIILNKGHDCSADYWSLGVLIYELMTGNPPFTSSDPMNTYNIILRGIDALEFSSLISRNAQLLIKRLCKENPMERLGNQKDGVMDIRKHKWFTGFHWSGLQARTLQAPIMPKIKDASDHSNFDYFSPNKDIPPEENSGWDSEF</sequence>
<evidence type="ECO:0000256" key="15">
    <source>
        <dbReference type="SAM" id="MobiDB-lite"/>
    </source>
</evidence>
<evidence type="ECO:0000259" key="16">
    <source>
        <dbReference type="PROSITE" id="PS50011"/>
    </source>
</evidence>
<feature type="domain" description="Cyclic nucleotide-binding" evidence="17">
    <location>
        <begin position="276"/>
        <end position="398"/>
    </location>
</feature>
<dbReference type="GO" id="GO:0005524">
    <property type="term" value="F:ATP binding"/>
    <property type="evidence" value="ECO:0007669"/>
    <property type="project" value="UniProtKB-UniRule"/>
</dbReference>
<feature type="active site" description="Proton acceptor" evidence="11">
    <location>
        <position position="570"/>
    </location>
</feature>
<dbReference type="CDD" id="cd05572">
    <property type="entry name" value="STKc_cGK"/>
    <property type="match status" value="1"/>
</dbReference>
<evidence type="ECO:0000256" key="14">
    <source>
        <dbReference type="SAM" id="Coils"/>
    </source>
</evidence>
<feature type="binding site" evidence="12 13">
    <location>
        <position position="476"/>
    </location>
    <ligand>
        <name>ATP</name>
        <dbReference type="ChEBI" id="CHEBI:30616"/>
    </ligand>
</feature>
<dbReference type="Pfam" id="PF00069">
    <property type="entry name" value="Pkinase"/>
    <property type="match status" value="1"/>
</dbReference>
<organism evidence="19 20">
    <name type="scientific">Clytia hemisphaerica</name>
    <dbReference type="NCBI Taxonomy" id="252671"/>
    <lineage>
        <taxon>Eukaryota</taxon>
        <taxon>Metazoa</taxon>
        <taxon>Cnidaria</taxon>
        <taxon>Hydrozoa</taxon>
        <taxon>Hydroidolina</taxon>
        <taxon>Leptothecata</taxon>
        <taxon>Obeliida</taxon>
        <taxon>Clytiidae</taxon>
        <taxon>Clytia</taxon>
    </lineage>
</organism>
<dbReference type="PROSITE" id="PS00888">
    <property type="entry name" value="CNMP_BINDING_1"/>
    <property type="match status" value="2"/>
</dbReference>
<dbReference type="PROSITE" id="PS00889">
    <property type="entry name" value="CNMP_BINDING_2"/>
    <property type="match status" value="2"/>
</dbReference>
<name>A0A7M5V5D4_9CNID</name>
<keyword evidence="20" id="KW-1185">Reference proteome</keyword>
<dbReference type="InterPro" id="IPR018488">
    <property type="entry name" value="cNMP-bd_CS"/>
</dbReference>
<dbReference type="InterPro" id="IPR017441">
    <property type="entry name" value="Protein_kinase_ATP_BS"/>
</dbReference>
<reference evidence="19" key="1">
    <citation type="submission" date="2021-01" db="UniProtKB">
        <authorList>
            <consortium name="EnsemblMetazoa"/>
        </authorList>
    </citation>
    <scope>IDENTIFICATION</scope>
</reference>
<evidence type="ECO:0000256" key="7">
    <source>
        <dbReference type="ARBA" id="ARBA00022840"/>
    </source>
</evidence>
<dbReference type="SMART" id="SM00100">
    <property type="entry name" value="cNMP"/>
    <property type="match status" value="2"/>
</dbReference>
<comment type="catalytic activity">
    <reaction evidence="8 10">
        <text>L-threonyl-[protein] + ATP = O-phospho-L-threonyl-[protein] + ADP + H(+)</text>
        <dbReference type="Rhea" id="RHEA:46608"/>
        <dbReference type="Rhea" id="RHEA-COMP:11060"/>
        <dbReference type="Rhea" id="RHEA-COMP:11605"/>
        <dbReference type="ChEBI" id="CHEBI:15378"/>
        <dbReference type="ChEBI" id="CHEBI:30013"/>
        <dbReference type="ChEBI" id="CHEBI:30616"/>
        <dbReference type="ChEBI" id="CHEBI:61977"/>
        <dbReference type="ChEBI" id="CHEBI:456216"/>
        <dbReference type="EC" id="2.7.11.12"/>
    </reaction>
</comment>
<dbReference type="SUPFAM" id="SSF56112">
    <property type="entry name" value="Protein kinase-like (PK-like)"/>
    <property type="match status" value="1"/>
</dbReference>
<keyword evidence="10" id="KW-0140">cGMP</keyword>
<dbReference type="InterPro" id="IPR000961">
    <property type="entry name" value="AGC-kinase_C"/>
</dbReference>
<dbReference type="InterPro" id="IPR035014">
    <property type="entry name" value="STKc_cGK"/>
</dbReference>
<evidence type="ECO:0000256" key="2">
    <source>
        <dbReference type="ARBA" id="ARBA00012428"/>
    </source>
</evidence>
<dbReference type="PANTHER" id="PTHR24353">
    <property type="entry name" value="CYCLIC NUCLEOTIDE-DEPENDENT PROTEIN KINASE"/>
    <property type="match status" value="1"/>
</dbReference>
<evidence type="ECO:0000259" key="17">
    <source>
        <dbReference type="PROSITE" id="PS50042"/>
    </source>
</evidence>
<dbReference type="Gene3D" id="3.30.200.20">
    <property type="entry name" value="Phosphorylase Kinase, domain 1"/>
    <property type="match status" value="1"/>
</dbReference>
<evidence type="ECO:0000259" key="18">
    <source>
        <dbReference type="PROSITE" id="PS51285"/>
    </source>
</evidence>
<dbReference type="GeneID" id="136817975"/>
<keyword evidence="4 10" id="KW-0808">Transferase</keyword>
<evidence type="ECO:0000256" key="12">
    <source>
        <dbReference type="PIRSR" id="PIRSR000559-2"/>
    </source>
</evidence>
<dbReference type="EnsemblMetazoa" id="CLYHEMT002726.1">
    <property type="protein sequence ID" value="CLYHEMP002726.1"/>
    <property type="gene ID" value="CLYHEMG002726"/>
</dbReference>
<keyword evidence="7 10" id="KW-0067">ATP-binding</keyword>
<dbReference type="InterPro" id="IPR014710">
    <property type="entry name" value="RmlC-like_jellyroll"/>
</dbReference>
<dbReference type="OrthoDB" id="63267at2759"/>
<keyword evidence="14" id="KW-0175">Coiled coil</keyword>
<dbReference type="Proteomes" id="UP000594262">
    <property type="component" value="Unplaced"/>
</dbReference>
<feature type="region of interest" description="Disordered" evidence="15">
    <location>
        <begin position="406"/>
        <end position="430"/>
    </location>
</feature>
<dbReference type="InterPro" id="IPR000719">
    <property type="entry name" value="Prot_kinase_dom"/>
</dbReference>
<evidence type="ECO:0000256" key="6">
    <source>
        <dbReference type="ARBA" id="ARBA00022777"/>
    </source>
</evidence>
<dbReference type="FunFam" id="3.30.200.20:FF:000042">
    <property type="entry name" value="Aurora kinase A"/>
    <property type="match status" value="1"/>
</dbReference>
<evidence type="ECO:0000256" key="4">
    <source>
        <dbReference type="ARBA" id="ARBA00022679"/>
    </source>
</evidence>
<dbReference type="PROSITE" id="PS00107">
    <property type="entry name" value="PROTEIN_KINASE_ATP"/>
    <property type="match status" value="1"/>
</dbReference>
<dbReference type="Gene3D" id="1.10.510.10">
    <property type="entry name" value="Transferase(Phosphotransferase) domain 1"/>
    <property type="match status" value="1"/>
</dbReference>
<evidence type="ECO:0000256" key="10">
    <source>
        <dbReference type="PIRNR" id="PIRNR000559"/>
    </source>
</evidence>
<keyword evidence="3 10" id="KW-0723">Serine/threonine-protein kinase</keyword>
<dbReference type="SMART" id="SM00220">
    <property type="entry name" value="S_TKc"/>
    <property type="match status" value="1"/>
</dbReference>
<feature type="domain" description="Cyclic nucleotide-binding" evidence="17">
    <location>
        <begin position="157"/>
        <end position="273"/>
    </location>
</feature>
<evidence type="ECO:0000256" key="1">
    <source>
        <dbReference type="ARBA" id="ARBA00006352"/>
    </source>
</evidence>
<dbReference type="SUPFAM" id="SSF51206">
    <property type="entry name" value="cAMP-binding domain-like"/>
    <property type="match status" value="2"/>
</dbReference>
<dbReference type="Gene3D" id="2.60.120.10">
    <property type="entry name" value="Jelly Rolls"/>
    <property type="match status" value="2"/>
</dbReference>
<evidence type="ECO:0000256" key="13">
    <source>
        <dbReference type="PROSITE-ProRule" id="PRU10141"/>
    </source>
</evidence>
<dbReference type="FunFam" id="1.10.510.10:FF:000210">
    <property type="entry name" value="Non-specific serine/threonine protein kinase"/>
    <property type="match status" value="1"/>
</dbReference>
<evidence type="ECO:0000313" key="19">
    <source>
        <dbReference type="EnsemblMetazoa" id="CLYHEMP002726.1"/>
    </source>
</evidence>
<keyword evidence="5 10" id="KW-0547">Nucleotide-binding</keyword>
<dbReference type="CDD" id="cd00038">
    <property type="entry name" value="CAP_ED"/>
    <property type="match status" value="2"/>
</dbReference>
<keyword evidence="10" id="KW-0142">cGMP-binding</keyword>
<dbReference type="EC" id="2.7.11.12" evidence="2 10"/>
<dbReference type="PRINTS" id="PR00104">
    <property type="entry name" value="CGMPKINASE"/>
</dbReference>
<evidence type="ECO:0000256" key="3">
    <source>
        <dbReference type="ARBA" id="ARBA00022527"/>
    </source>
</evidence>
<feature type="region of interest" description="Disordered" evidence="15">
    <location>
        <begin position="737"/>
        <end position="756"/>
    </location>
</feature>
<keyword evidence="6 10" id="KW-0418">Kinase</keyword>
<dbReference type="SMART" id="SM00133">
    <property type="entry name" value="S_TK_X"/>
    <property type="match status" value="1"/>
</dbReference>
<dbReference type="RefSeq" id="XP_066930430.1">
    <property type="nucleotide sequence ID" value="XM_067074329.1"/>
</dbReference>
<dbReference type="AlphaFoldDB" id="A0A7M5V5D4"/>
<dbReference type="PROSITE" id="PS50042">
    <property type="entry name" value="CNMP_BINDING_3"/>
    <property type="match status" value="2"/>
</dbReference>
<evidence type="ECO:0000313" key="20">
    <source>
        <dbReference type="Proteomes" id="UP000594262"/>
    </source>
</evidence>
<dbReference type="PIRSF" id="PIRSF000559">
    <property type="entry name" value="cGMP-dep_kinase"/>
    <property type="match status" value="1"/>
</dbReference>
<dbReference type="InterPro" id="IPR011009">
    <property type="entry name" value="Kinase-like_dom_sf"/>
</dbReference>
<comment type="catalytic activity">
    <reaction evidence="9">
        <text>L-seryl-[protein] + ATP = O-phospho-L-seryl-[protein] + ADP + H(+)</text>
        <dbReference type="Rhea" id="RHEA:17989"/>
        <dbReference type="Rhea" id="RHEA-COMP:9863"/>
        <dbReference type="Rhea" id="RHEA-COMP:11604"/>
        <dbReference type="ChEBI" id="CHEBI:15378"/>
        <dbReference type="ChEBI" id="CHEBI:29999"/>
        <dbReference type="ChEBI" id="CHEBI:30616"/>
        <dbReference type="ChEBI" id="CHEBI:83421"/>
        <dbReference type="ChEBI" id="CHEBI:456216"/>
        <dbReference type="EC" id="2.7.11.12"/>
    </reaction>
</comment>
<feature type="domain" description="Protein kinase" evidence="16">
    <location>
        <begin position="446"/>
        <end position="705"/>
    </location>
</feature>
<dbReference type="Pfam" id="PF00027">
    <property type="entry name" value="cNMP_binding"/>
    <property type="match status" value="2"/>
</dbReference>
<feature type="binding site" evidence="12">
    <location>
        <begin position="452"/>
        <end position="460"/>
    </location>
    <ligand>
        <name>ATP</name>
        <dbReference type="ChEBI" id="CHEBI:30616"/>
    </ligand>
</feature>